<dbReference type="GO" id="GO:0051536">
    <property type="term" value="F:iron-sulfur cluster binding"/>
    <property type="evidence" value="ECO:0007669"/>
    <property type="project" value="UniProtKB-KW"/>
</dbReference>
<dbReference type="RefSeq" id="WP_301120228.1">
    <property type="nucleotide sequence ID" value="NZ_JAUHPX010000001.1"/>
</dbReference>
<comment type="cofactor">
    <cofactor evidence="1">
        <name>siroheme</name>
        <dbReference type="ChEBI" id="CHEBI:60052"/>
    </cofactor>
</comment>
<keyword evidence="6" id="KW-0479">Metal-binding</keyword>
<dbReference type="PANTHER" id="PTHR43809:SF1">
    <property type="entry name" value="NITRITE REDUCTASE (NADH) LARGE SUBUNIT"/>
    <property type="match status" value="1"/>
</dbReference>
<reference evidence="12" key="1">
    <citation type="submission" date="2023-06" db="EMBL/GenBank/DDBJ databases">
        <title>Sysu t00039.</title>
        <authorList>
            <person name="Gao L."/>
            <person name="Fang B.-Z."/>
            <person name="Li W.-J."/>
        </authorList>
    </citation>
    <scope>NUCLEOTIDE SEQUENCE</scope>
    <source>
        <strain evidence="12">SYSU T00039</strain>
    </source>
</reference>
<dbReference type="Gene3D" id="1.10.10.1100">
    <property type="entry name" value="BFD-like [2Fe-2S]-binding domain"/>
    <property type="match status" value="1"/>
</dbReference>
<dbReference type="AlphaFoldDB" id="A0AAW7M8B5"/>
<accession>A0AAW7M8B5</accession>
<evidence type="ECO:0000259" key="11">
    <source>
        <dbReference type="Pfam" id="PF07992"/>
    </source>
</evidence>
<comment type="pathway">
    <text evidence="3">Nitrogen metabolism; nitrate reduction (assimilation).</text>
</comment>
<dbReference type="PRINTS" id="PR00411">
    <property type="entry name" value="PNDRDTASEI"/>
</dbReference>
<comment type="similarity">
    <text evidence="4">Belongs to the nitrite and sulfite reductase 4Fe-4S domain family.</text>
</comment>
<feature type="domain" description="FAD/NAD(P)-binding" evidence="11">
    <location>
        <begin position="1"/>
        <end position="289"/>
    </location>
</feature>
<protein>
    <submittedName>
        <fullName evidence="12">FAD-dependent oxidoreductase</fullName>
    </submittedName>
</protein>
<dbReference type="InterPro" id="IPR007419">
    <property type="entry name" value="BFD-like_2Fe2S-bd_dom"/>
</dbReference>
<evidence type="ECO:0000256" key="6">
    <source>
        <dbReference type="ARBA" id="ARBA00022723"/>
    </source>
</evidence>
<dbReference type="PRINTS" id="PR00368">
    <property type="entry name" value="FADPNR"/>
</dbReference>
<evidence type="ECO:0000313" key="12">
    <source>
        <dbReference type="EMBL" id="MDN4487072.1"/>
    </source>
</evidence>
<dbReference type="Gene3D" id="3.50.50.60">
    <property type="entry name" value="FAD/NAD(P)-binding domain"/>
    <property type="match status" value="2"/>
</dbReference>
<dbReference type="InterPro" id="IPR052034">
    <property type="entry name" value="NasD-like"/>
</dbReference>
<evidence type="ECO:0000256" key="7">
    <source>
        <dbReference type="ARBA" id="ARBA00023002"/>
    </source>
</evidence>
<feature type="domain" description="BFD-like [2Fe-2S]-binding" evidence="10">
    <location>
        <begin position="428"/>
        <end position="474"/>
    </location>
</feature>
<dbReference type="GO" id="GO:0016491">
    <property type="term" value="F:oxidoreductase activity"/>
    <property type="evidence" value="ECO:0007669"/>
    <property type="project" value="UniProtKB-KW"/>
</dbReference>
<dbReference type="Proteomes" id="UP001172737">
    <property type="component" value="Unassembled WGS sequence"/>
</dbReference>
<gene>
    <name evidence="12" type="ORF">QQX10_02710</name>
</gene>
<keyword evidence="9" id="KW-0411">Iron-sulfur</keyword>
<keyword evidence="8" id="KW-0408">Iron</keyword>
<comment type="cofactor">
    <cofactor evidence="2">
        <name>[4Fe-4S] cluster</name>
        <dbReference type="ChEBI" id="CHEBI:49883"/>
    </cofactor>
</comment>
<evidence type="ECO:0000256" key="9">
    <source>
        <dbReference type="ARBA" id="ARBA00023014"/>
    </source>
</evidence>
<dbReference type="GO" id="GO:0046872">
    <property type="term" value="F:metal ion binding"/>
    <property type="evidence" value="ECO:0007669"/>
    <property type="project" value="UniProtKB-KW"/>
</dbReference>
<dbReference type="InterPro" id="IPR041854">
    <property type="entry name" value="BFD-like_2Fe2S-bd_dom_sf"/>
</dbReference>
<keyword evidence="7" id="KW-0560">Oxidoreductase</keyword>
<evidence type="ECO:0000256" key="2">
    <source>
        <dbReference type="ARBA" id="ARBA00001966"/>
    </source>
</evidence>
<organism evidence="12 13">
    <name type="scientific">Demequina lignilytica</name>
    <dbReference type="NCBI Taxonomy" id="3051663"/>
    <lineage>
        <taxon>Bacteria</taxon>
        <taxon>Bacillati</taxon>
        <taxon>Actinomycetota</taxon>
        <taxon>Actinomycetes</taxon>
        <taxon>Micrococcales</taxon>
        <taxon>Demequinaceae</taxon>
        <taxon>Demequina</taxon>
    </lineage>
</organism>
<dbReference type="EMBL" id="JAUHPX010000001">
    <property type="protein sequence ID" value="MDN4487072.1"/>
    <property type="molecule type" value="Genomic_DNA"/>
</dbReference>
<comment type="caution">
    <text evidence="12">The sequence shown here is derived from an EMBL/GenBank/DDBJ whole genome shotgun (WGS) entry which is preliminary data.</text>
</comment>
<keyword evidence="5" id="KW-0349">Heme</keyword>
<evidence type="ECO:0000259" key="10">
    <source>
        <dbReference type="Pfam" id="PF04324"/>
    </source>
</evidence>
<name>A0AAW7M8B5_9MICO</name>
<evidence type="ECO:0000256" key="5">
    <source>
        <dbReference type="ARBA" id="ARBA00022617"/>
    </source>
</evidence>
<keyword evidence="13" id="KW-1185">Reference proteome</keyword>
<dbReference type="PANTHER" id="PTHR43809">
    <property type="entry name" value="NITRITE REDUCTASE (NADH) LARGE SUBUNIT"/>
    <property type="match status" value="1"/>
</dbReference>
<dbReference type="SUPFAM" id="SSF51905">
    <property type="entry name" value="FAD/NAD(P)-binding domain"/>
    <property type="match status" value="2"/>
</dbReference>
<dbReference type="Pfam" id="PF04324">
    <property type="entry name" value="Fer2_BFD"/>
    <property type="match status" value="1"/>
</dbReference>
<evidence type="ECO:0000256" key="3">
    <source>
        <dbReference type="ARBA" id="ARBA00005096"/>
    </source>
</evidence>
<evidence type="ECO:0000256" key="1">
    <source>
        <dbReference type="ARBA" id="ARBA00001929"/>
    </source>
</evidence>
<dbReference type="InterPro" id="IPR023753">
    <property type="entry name" value="FAD/NAD-binding_dom"/>
</dbReference>
<evidence type="ECO:0000256" key="4">
    <source>
        <dbReference type="ARBA" id="ARBA00010429"/>
    </source>
</evidence>
<evidence type="ECO:0000256" key="8">
    <source>
        <dbReference type="ARBA" id="ARBA00023004"/>
    </source>
</evidence>
<dbReference type="Pfam" id="PF07992">
    <property type="entry name" value="Pyr_redox_2"/>
    <property type="match status" value="1"/>
</dbReference>
<dbReference type="InterPro" id="IPR036188">
    <property type="entry name" value="FAD/NAD-bd_sf"/>
</dbReference>
<proteinExistence type="inferred from homology"/>
<sequence length="497" mass="51521">MRIVVLGNGMVGSHFAQEAALRVHGAEVTVLGKEDCAPYNRVLLSSVVAGKTDERSIALEAPEVPCLQVRQGVHAVAIDREARAVTGSDGETYRYDRLVLATGSAARIPQIQHVAGPDALVPGVSVLKDLADARGIVQGLPRTRRAVVLGAGVLGLEVATGLASRGVAVTLVHHADRLMERQLGSVASQIATGSLNRLGITVHTQSSVSRVIERRGRISAVQLSDGSELLTDLLVMCAGTIPETALARRAGLPCERGVLVGEDLASPADPDVFAIGDCAQPPEGGTGLVAQGWDQAARLVDAWAGTTTARPHGDDAEHDITNVVRVKSPGLEVVTMGLSGKFDHGERELRAVRISDPAVGRFVEVVVSHGILVGATVVGDKATATELSALYTRMLPVPTDPAHLIVRPIPGAAPARRSAAELEPDDTVCQCNGVSKGRICDAIADGCTSLEDISRATRASTGCGDCKPLVKELIGTQVGANATAEKVPALAGAGEKA</sequence>
<evidence type="ECO:0000313" key="13">
    <source>
        <dbReference type="Proteomes" id="UP001172737"/>
    </source>
</evidence>